<dbReference type="RefSeq" id="WP_013777176.1">
    <property type="nucleotide sequence ID" value="NC_015519.1"/>
</dbReference>
<proteinExistence type="predicted"/>
<dbReference type="InterPro" id="IPR050659">
    <property type="entry name" value="Peptidase_M24B"/>
</dbReference>
<dbReference type="CDD" id="cd01092">
    <property type="entry name" value="APP-like"/>
    <property type="match status" value="1"/>
</dbReference>
<dbReference type="EC" id="3.4.-.-" evidence="3"/>
<dbReference type="KEGG" id="tep:TepRe1_0038"/>
<dbReference type="KEGG" id="tae:TepiRe1_0040"/>
<dbReference type="STRING" id="1209989.TepRe1_0038"/>
<evidence type="ECO:0000259" key="2">
    <source>
        <dbReference type="Pfam" id="PF01321"/>
    </source>
</evidence>
<dbReference type="Pfam" id="PF01321">
    <property type="entry name" value="Creatinase_N"/>
    <property type="match status" value="1"/>
</dbReference>
<accession>F4LRI9</accession>
<dbReference type="PANTHER" id="PTHR46112:SF3">
    <property type="entry name" value="AMINOPEPTIDASE YPDF"/>
    <property type="match status" value="1"/>
</dbReference>
<dbReference type="InterPro" id="IPR000587">
    <property type="entry name" value="Creatinase_N"/>
</dbReference>
<dbReference type="AlphaFoldDB" id="F4LRI9"/>
<dbReference type="InterPro" id="IPR029149">
    <property type="entry name" value="Creatin/AminoP/Spt16_N"/>
</dbReference>
<keyword evidence="4" id="KW-1185">Reference proteome</keyword>
<dbReference type="Pfam" id="PF00557">
    <property type="entry name" value="Peptidase_M24"/>
    <property type="match status" value="1"/>
</dbReference>
<evidence type="ECO:0000313" key="4">
    <source>
        <dbReference type="Proteomes" id="UP000010802"/>
    </source>
</evidence>
<dbReference type="Gene3D" id="3.90.230.10">
    <property type="entry name" value="Creatinase/methionine aminopeptidase superfamily"/>
    <property type="match status" value="1"/>
</dbReference>
<feature type="domain" description="Peptidase M24" evidence="1">
    <location>
        <begin position="140"/>
        <end position="342"/>
    </location>
</feature>
<sequence>MKERLEKLFDLMEKENIDGIFLAKDANVRYVSGFTGSESYALVSKDARVLITDSRYTEQAEQECKGFDVIKWKAPHPTLPEAAGEVCEKYGIKKLGFEKDVLTVDFYDKLRENLKGIELIGTVGLVEKIRQVKDENEISYMREAARITDEAFSEALNYIKPGVTEKDVKRELIYLVQKKGADDVGFSFIVASGENGSKPHAIPSDKPIEAGDFVTMDIGSLYSGYRSDMTRTVAVKMADERQRYIYDVVKRSQEEGAKAVRAGAKCKLVDKAARDVITAEGVEGMFEYGIGHGVGLEIHEAPAMSPNSTHILEVGNVVTVEPGIYIPGWGGVRIEDMVAVTKDGCEILTRSPKELIIV</sequence>
<dbReference type="PANTHER" id="PTHR46112">
    <property type="entry name" value="AMINOPEPTIDASE"/>
    <property type="match status" value="1"/>
</dbReference>
<dbReference type="InterPro" id="IPR036005">
    <property type="entry name" value="Creatinase/aminopeptidase-like"/>
</dbReference>
<dbReference type="PATRIC" id="fig|1209989.3.peg.44"/>
<evidence type="ECO:0000313" key="3">
    <source>
        <dbReference type="EMBL" id="CCP24717.1"/>
    </source>
</evidence>
<dbReference type="Gene3D" id="3.40.350.10">
    <property type="entry name" value="Creatinase/prolidase N-terminal domain"/>
    <property type="match status" value="1"/>
</dbReference>
<dbReference type="HOGENOM" id="CLU_017266_4_2_9"/>
<dbReference type="OrthoDB" id="9806388at2"/>
<dbReference type="Proteomes" id="UP000010802">
    <property type="component" value="Chromosome"/>
</dbReference>
<dbReference type="GO" id="GO:0016787">
    <property type="term" value="F:hydrolase activity"/>
    <property type="evidence" value="ECO:0007669"/>
    <property type="project" value="UniProtKB-KW"/>
</dbReference>
<dbReference type="eggNOG" id="COG0006">
    <property type="taxonomic scope" value="Bacteria"/>
</dbReference>
<dbReference type="SUPFAM" id="SSF55920">
    <property type="entry name" value="Creatinase/aminopeptidase"/>
    <property type="match status" value="1"/>
</dbReference>
<dbReference type="EMBL" id="HF563609">
    <property type="protein sequence ID" value="CCP24717.1"/>
    <property type="molecule type" value="Genomic_DNA"/>
</dbReference>
<dbReference type="InterPro" id="IPR000994">
    <property type="entry name" value="Pept_M24"/>
</dbReference>
<organism evidence="3 4">
    <name type="scientific">Tepidanaerobacter acetatoxydans (strain DSM 21804 / JCM 16047 / Re1)</name>
    <dbReference type="NCBI Taxonomy" id="1209989"/>
    <lineage>
        <taxon>Bacteria</taxon>
        <taxon>Bacillati</taxon>
        <taxon>Bacillota</taxon>
        <taxon>Clostridia</taxon>
        <taxon>Thermosediminibacterales</taxon>
        <taxon>Tepidanaerobacteraceae</taxon>
        <taxon>Tepidanaerobacter</taxon>
    </lineage>
</organism>
<dbReference type="SUPFAM" id="SSF53092">
    <property type="entry name" value="Creatinase/prolidase N-terminal domain"/>
    <property type="match status" value="1"/>
</dbReference>
<evidence type="ECO:0000259" key="1">
    <source>
        <dbReference type="Pfam" id="PF00557"/>
    </source>
</evidence>
<reference evidence="4" key="1">
    <citation type="journal article" date="2013" name="Genome Announc.">
        <title>First genome sequence of a syntrophic acetate-oxidizing bacterium, Tepidanaerobacter acetatoxydans strain Re1.</title>
        <authorList>
            <person name="Manzoor S."/>
            <person name="Bongcam-Rudloff E."/>
            <person name="Schnurer A."/>
            <person name="Muller B."/>
        </authorList>
    </citation>
    <scope>NUCLEOTIDE SEQUENCE [LARGE SCALE GENOMIC DNA]</scope>
    <source>
        <strain evidence="4">Re1</strain>
    </source>
</reference>
<accession>L0RYV3</accession>
<keyword evidence="3" id="KW-0378">Hydrolase</keyword>
<gene>
    <name evidence="3" type="primary">yqhT</name>
    <name evidence="3" type="ordered locus">TEPIRE1_0040</name>
</gene>
<protein>
    <submittedName>
        <fullName evidence="3">Uncharacterized peptidase YqhT</fullName>
        <ecNumber evidence="3">3.4.-.-</ecNumber>
    </submittedName>
</protein>
<feature type="domain" description="Creatinase N-terminal" evidence="2">
    <location>
        <begin position="4"/>
        <end position="132"/>
    </location>
</feature>
<name>F4LRI9_TEPAE</name>